<keyword evidence="2" id="KW-0732">Signal</keyword>
<evidence type="ECO:0000256" key="2">
    <source>
        <dbReference type="SAM" id="SignalP"/>
    </source>
</evidence>
<dbReference type="InterPro" id="IPR006439">
    <property type="entry name" value="HAD-SF_hydro_IA"/>
</dbReference>
<dbReference type="Gene3D" id="1.20.120.1600">
    <property type="match status" value="1"/>
</dbReference>
<dbReference type="EMBL" id="JAQMWT010000046">
    <property type="protein sequence ID" value="KAJ8612563.1"/>
    <property type="molecule type" value="Genomic_DNA"/>
</dbReference>
<dbReference type="Pfam" id="PF00702">
    <property type="entry name" value="Hydrolase"/>
    <property type="match status" value="1"/>
</dbReference>
<dbReference type="AlphaFoldDB" id="A0AAD7UNX3"/>
<dbReference type="InterPro" id="IPR051540">
    <property type="entry name" value="S-2-haloacid_dehalogenase"/>
</dbReference>
<dbReference type="SUPFAM" id="SSF56784">
    <property type="entry name" value="HAD-like"/>
    <property type="match status" value="1"/>
</dbReference>
<dbReference type="Gene3D" id="3.40.50.1000">
    <property type="entry name" value="HAD superfamily/HAD-like"/>
    <property type="match status" value="1"/>
</dbReference>
<dbReference type="NCBIfam" id="TIGR01549">
    <property type="entry name" value="HAD-SF-IA-v1"/>
    <property type="match status" value="1"/>
</dbReference>
<dbReference type="InterPro" id="IPR023214">
    <property type="entry name" value="HAD_sf"/>
</dbReference>
<reference evidence="3" key="1">
    <citation type="submission" date="2023-01" db="EMBL/GenBank/DDBJ databases">
        <title>Metagenome sequencing of chrysophaentin producing Chrysophaeum taylorii.</title>
        <authorList>
            <person name="Davison J."/>
            <person name="Bewley C."/>
        </authorList>
    </citation>
    <scope>NUCLEOTIDE SEQUENCE</scope>
    <source>
        <strain evidence="3">NIES-1699</strain>
    </source>
</reference>
<dbReference type="GO" id="GO:0016787">
    <property type="term" value="F:hydrolase activity"/>
    <property type="evidence" value="ECO:0007669"/>
    <property type="project" value="UniProtKB-KW"/>
</dbReference>
<feature type="signal peptide" evidence="2">
    <location>
        <begin position="1"/>
        <end position="17"/>
    </location>
</feature>
<evidence type="ECO:0000313" key="4">
    <source>
        <dbReference type="Proteomes" id="UP001230188"/>
    </source>
</evidence>
<sequence length="481" mass="51648">MLIAVVVSSVAALRVVTFDLDDTLWPTEPVVQAANGALEVAMASVGVAGVDSATMQARIKLCRDEADGTYSELRRRAIASLVPEGVDADALFAVWLAARHRASAELLFDGVVDALREIRSDFVIGAITNGRGNPREMPALRDYFDFCVSGEDMFPHRKPSPRIFEAALEVARRHGGDVGWWVHVGDDLVNDVQGAAAVGARTVWFDDPNHFGDAGFTTKSPAERAERQARAAQILASEVVGARILSIPQLPGTLKGLFVGALVGLSSPPSPARGARGAAELDLEYYARGVLGLDRQRDIFSLREPREEPRASPRRSVDPGFAAAVVAALGETGDDLETACRRFYEKLSPDAASVGDRLFARANAGQGELRDAAQEIVDAYSSAGWIESGVVAFSDGDNDDPEPRALQVTLKGPITAPVAASLEQQKGIAYHPDLVGLTIASLCRRRNLNPAFDEYLLDDTYKTDPRAFVASSVLLLFPILD</sequence>
<name>A0AAD7UNX3_9STRA</name>
<protein>
    <recommendedName>
        <fullName evidence="5">HAD family hydrolase</fullName>
    </recommendedName>
</protein>
<gene>
    <name evidence="3" type="ORF">CTAYLR_007193</name>
</gene>
<organism evidence="3 4">
    <name type="scientific">Chrysophaeum taylorii</name>
    <dbReference type="NCBI Taxonomy" id="2483200"/>
    <lineage>
        <taxon>Eukaryota</taxon>
        <taxon>Sar</taxon>
        <taxon>Stramenopiles</taxon>
        <taxon>Ochrophyta</taxon>
        <taxon>Pelagophyceae</taxon>
        <taxon>Pelagomonadales</taxon>
        <taxon>Pelagomonadaceae</taxon>
        <taxon>Chrysophaeum</taxon>
    </lineage>
</organism>
<evidence type="ECO:0008006" key="5">
    <source>
        <dbReference type="Google" id="ProtNLM"/>
    </source>
</evidence>
<dbReference type="Proteomes" id="UP001230188">
    <property type="component" value="Unassembled WGS sequence"/>
</dbReference>
<dbReference type="PANTHER" id="PTHR43316">
    <property type="entry name" value="HYDROLASE, HALOACID DELAHOGENASE-RELATED"/>
    <property type="match status" value="1"/>
</dbReference>
<evidence type="ECO:0000256" key="1">
    <source>
        <dbReference type="ARBA" id="ARBA00022801"/>
    </source>
</evidence>
<comment type="caution">
    <text evidence="3">The sequence shown here is derived from an EMBL/GenBank/DDBJ whole genome shotgun (WGS) entry which is preliminary data.</text>
</comment>
<dbReference type="PANTHER" id="PTHR43316:SF8">
    <property type="entry name" value="HAD FAMILY HYDROLASE"/>
    <property type="match status" value="1"/>
</dbReference>
<dbReference type="InterPro" id="IPR036412">
    <property type="entry name" value="HAD-like_sf"/>
</dbReference>
<proteinExistence type="predicted"/>
<keyword evidence="1" id="KW-0378">Hydrolase</keyword>
<dbReference type="SFLD" id="SFLDS00003">
    <property type="entry name" value="Haloacid_Dehalogenase"/>
    <property type="match status" value="1"/>
</dbReference>
<evidence type="ECO:0000313" key="3">
    <source>
        <dbReference type="EMBL" id="KAJ8612563.1"/>
    </source>
</evidence>
<accession>A0AAD7UNX3</accession>
<keyword evidence="4" id="KW-1185">Reference proteome</keyword>
<feature type="chain" id="PRO_5041973983" description="HAD family hydrolase" evidence="2">
    <location>
        <begin position="18"/>
        <end position="481"/>
    </location>
</feature>
<dbReference type="SFLD" id="SFLDG01129">
    <property type="entry name" value="C1.5:_HAD__Beta-PGM__Phosphata"/>
    <property type="match status" value="1"/>
</dbReference>